<dbReference type="SUPFAM" id="SSF50331">
    <property type="entry name" value="MOP-like"/>
    <property type="match status" value="1"/>
</dbReference>
<dbReference type="InterPro" id="IPR012340">
    <property type="entry name" value="NA-bd_OB-fold"/>
</dbReference>
<dbReference type="SUPFAM" id="SSF52540">
    <property type="entry name" value="P-loop containing nucleoside triphosphate hydrolases"/>
    <property type="match status" value="1"/>
</dbReference>
<accession>A0A2R6BZK2</accession>
<keyword evidence="1" id="KW-0813">Transport</keyword>
<dbReference type="PROSITE" id="PS50893">
    <property type="entry name" value="ABC_TRANSPORTER_2"/>
    <property type="match status" value="1"/>
</dbReference>
<dbReference type="Gene3D" id="2.40.50.140">
    <property type="entry name" value="Nucleic acid-binding proteins"/>
    <property type="match status" value="1"/>
</dbReference>
<dbReference type="FunFam" id="3.40.50.300:FF:000042">
    <property type="entry name" value="Maltose/maltodextrin ABC transporter, ATP-binding protein"/>
    <property type="match status" value="1"/>
</dbReference>
<dbReference type="GO" id="GO:0008643">
    <property type="term" value="P:carbohydrate transport"/>
    <property type="evidence" value="ECO:0007669"/>
    <property type="project" value="InterPro"/>
</dbReference>
<evidence type="ECO:0000256" key="4">
    <source>
        <dbReference type="ARBA" id="ARBA00022840"/>
    </source>
</evidence>
<dbReference type="GO" id="GO:0005524">
    <property type="term" value="F:ATP binding"/>
    <property type="evidence" value="ECO:0007669"/>
    <property type="project" value="UniProtKB-KW"/>
</dbReference>
<dbReference type="InterPro" id="IPR003439">
    <property type="entry name" value="ABC_transporter-like_ATP-bd"/>
</dbReference>
<keyword evidence="6" id="KW-0472">Membrane</keyword>
<dbReference type="InterPro" id="IPR003593">
    <property type="entry name" value="AAA+_ATPase"/>
</dbReference>
<evidence type="ECO:0000259" key="7">
    <source>
        <dbReference type="PROSITE" id="PS50893"/>
    </source>
</evidence>
<name>A0A2R6BZK2_9ARCH</name>
<gene>
    <name evidence="8" type="ORF">B9Q12_03095</name>
</gene>
<dbReference type="InterPro" id="IPR040582">
    <property type="entry name" value="OB_MalK-like"/>
</dbReference>
<evidence type="ECO:0000256" key="2">
    <source>
        <dbReference type="ARBA" id="ARBA00022475"/>
    </source>
</evidence>
<dbReference type="SMART" id="SM00382">
    <property type="entry name" value="AAA"/>
    <property type="match status" value="1"/>
</dbReference>
<evidence type="ECO:0000256" key="3">
    <source>
        <dbReference type="ARBA" id="ARBA00022741"/>
    </source>
</evidence>
<dbReference type="Proteomes" id="UP000240582">
    <property type="component" value="Unassembled WGS sequence"/>
</dbReference>
<dbReference type="Pfam" id="PF00005">
    <property type="entry name" value="ABC_tran"/>
    <property type="match status" value="1"/>
</dbReference>
<evidence type="ECO:0000256" key="5">
    <source>
        <dbReference type="ARBA" id="ARBA00022967"/>
    </source>
</evidence>
<organism evidence="8 9">
    <name type="scientific">Candidatus Marsarchaeota G2 archaeon ECH_B_SAG-G06</name>
    <dbReference type="NCBI Taxonomy" id="1978166"/>
    <lineage>
        <taxon>Archaea</taxon>
        <taxon>Candidatus Marsarchaeota</taxon>
        <taxon>Candidatus Marsarchaeota group 2</taxon>
    </lineage>
</organism>
<keyword evidence="3" id="KW-0547">Nucleotide-binding</keyword>
<feature type="domain" description="ABC transporter" evidence="7">
    <location>
        <begin position="4"/>
        <end position="234"/>
    </location>
</feature>
<evidence type="ECO:0000256" key="1">
    <source>
        <dbReference type="ARBA" id="ARBA00022448"/>
    </source>
</evidence>
<dbReference type="PANTHER" id="PTHR43875">
    <property type="entry name" value="MALTODEXTRIN IMPORT ATP-BINDING PROTEIN MSMX"/>
    <property type="match status" value="1"/>
</dbReference>
<sequence>MSKVALQGVTKSFGSIKAVDDVTLELDDREFLVVLGPSGCGKTTLLRIVAGLVKPERGRVYIDGVDVTDTEPYDRNVAMVFQNYALYPHMSVFDNIAFPLKMKKLNKHRIEQRVKDVAQLLQISELLTRKPYELSGGQQQRVALARALVRNPKVFLFDEPLSNLDAKLRVQMREEIKKFHLRFGITTIYVTHDQTEAMALGSKIAVMNHGKIVQLGSPLEVYKNPKNVFVASFLGSPPMNLVEARVVALSGTRVKISIGSQSLQLEQTALANFLQKEVLLGFRPSEVTLSYDLKNSLSASLSFLEPLGDEFLLHVSVEGNECVIKTEEFKEQSVIRFKPRVVYIFEKEKGECIASITL</sequence>
<dbReference type="InterPro" id="IPR047641">
    <property type="entry name" value="ABC_transpr_MalK/UgpC-like"/>
</dbReference>
<dbReference type="EMBL" id="NEXN01000056">
    <property type="protein sequence ID" value="PSO04078.1"/>
    <property type="molecule type" value="Genomic_DNA"/>
</dbReference>
<dbReference type="Pfam" id="PF17912">
    <property type="entry name" value="OB_MalK"/>
    <property type="match status" value="1"/>
</dbReference>
<dbReference type="PANTHER" id="PTHR43875:SF15">
    <property type="entry name" value="TREHALOSE IMPORT ATP-BINDING PROTEIN SUGC"/>
    <property type="match status" value="1"/>
</dbReference>
<protein>
    <recommendedName>
        <fullName evidence="7">ABC transporter domain-containing protein</fullName>
    </recommendedName>
</protein>
<dbReference type="InterPro" id="IPR008995">
    <property type="entry name" value="Mo/tungstate-bd_C_term_dom"/>
</dbReference>
<dbReference type="Gene3D" id="2.40.50.100">
    <property type="match status" value="1"/>
</dbReference>
<keyword evidence="5" id="KW-1278">Translocase</keyword>
<dbReference type="CDD" id="cd03301">
    <property type="entry name" value="ABC_MalK_N"/>
    <property type="match status" value="1"/>
</dbReference>
<dbReference type="InterPro" id="IPR015855">
    <property type="entry name" value="ABC_transpr_MalK-like"/>
</dbReference>
<dbReference type="InterPro" id="IPR027417">
    <property type="entry name" value="P-loop_NTPase"/>
</dbReference>
<dbReference type="GO" id="GO:0016887">
    <property type="term" value="F:ATP hydrolysis activity"/>
    <property type="evidence" value="ECO:0007669"/>
    <property type="project" value="InterPro"/>
</dbReference>
<dbReference type="GO" id="GO:0140359">
    <property type="term" value="F:ABC-type transporter activity"/>
    <property type="evidence" value="ECO:0007669"/>
    <property type="project" value="InterPro"/>
</dbReference>
<reference evidence="8 9" key="1">
    <citation type="submission" date="2017-04" db="EMBL/GenBank/DDBJ databases">
        <title>Novel microbial lineages endemic to geothermal iron-oxide mats fill important gaps in the evolutionary history of Archaea.</title>
        <authorList>
            <person name="Jay Z.J."/>
            <person name="Beam J.P."/>
            <person name="Dlakic M."/>
            <person name="Rusch D.B."/>
            <person name="Kozubal M.A."/>
            <person name="Inskeep W.P."/>
        </authorList>
    </citation>
    <scope>NUCLEOTIDE SEQUENCE [LARGE SCALE GENOMIC DNA]</scope>
    <source>
        <strain evidence="8">ECH_B_SAG-G06</strain>
    </source>
</reference>
<dbReference type="Gene3D" id="3.40.50.300">
    <property type="entry name" value="P-loop containing nucleotide triphosphate hydrolases"/>
    <property type="match status" value="1"/>
</dbReference>
<dbReference type="AlphaFoldDB" id="A0A2R6BZK2"/>
<keyword evidence="2" id="KW-1003">Cell membrane</keyword>
<dbReference type="PROSITE" id="PS00211">
    <property type="entry name" value="ABC_TRANSPORTER_1"/>
    <property type="match status" value="1"/>
</dbReference>
<dbReference type="GO" id="GO:0055052">
    <property type="term" value="C:ATP-binding cassette (ABC) transporter complex, substrate-binding subunit-containing"/>
    <property type="evidence" value="ECO:0007669"/>
    <property type="project" value="TreeGrafter"/>
</dbReference>
<comment type="caution">
    <text evidence="8">The sequence shown here is derived from an EMBL/GenBank/DDBJ whole genome shotgun (WGS) entry which is preliminary data.</text>
</comment>
<proteinExistence type="predicted"/>
<keyword evidence="4" id="KW-0067">ATP-binding</keyword>
<evidence type="ECO:0000313" key="9">
    <source>
        <dbReference type="Proteomes" id="UP000240582"/>
    </source>
</evidence>
<evidence type="ECO:0000256" key="6">
    <source>
        <dbReference type="ARBA" id="ARBA00023136"/>
    </source>
</evidence>
<dbReference type="InterPro" id="IPR017871">
    <property type="entry name" value="ABC_transporter-like_CS"/>
</dbReference>
<evidence type="ECO:0000313" key="8">
    <source>
        <dbReference type="EMBL" id="PSO04078.1"/>
    </source>
</evidence>